<proteinExistence type="predicted"/>
<dbReference type="EMBL" id="JARJCM010000031">
    <property type="protein sequence ID" value="KAJ7038612.1"/>
    <property type="molecule type" value="Genomic_DNA"/>
</dbReference>
<evidence type="ECO:0000313" key="2">
    <source>
        <dbReference type="EMBL" id="KAJ7038612.1"/>
    </source>
</evidence>
<dbReference type="Proteomes" id="UP001218188">
    <property type="component" value="Unassembled WGS sequence"/>
</dbReference>
<dbReference type="PANTHER" id="PTHR45985">
    <property type="match status" value="1"/>
</dbReference>
<accession>A0AAD6T3N3</accession>
<comment type="caution">
    <text evidence="2">The sequence shown here is derived from an EMBL/GenBank/DDBJ whole genome shotgun (WGS) entry which is preliminary data.</text>
</comment>
<keyword evidence="3" id="KW-1185">Reference proteome</keyword>
<dbReference type="InterPro" id="IPR052740">
    <property type="entry name" value="CE4"/>
</dbReference>
<reference evidence="2" key="1">
    <citation type="submission" date="2023-03" db="EMBL/GenBank/DDBJ databases">
        <title>Massive genome expansion in bonnet fungi (Mycena s.s.) driven by repeated elements and novel gene families across ecological guilds.</title>
        <authorList>
            <consortium name="Lawrence Berkeley National Laboratory"/>
            <person name="Harder C.B."/>
            <person name="Miyauchi S."/>
            <person name="Viragh M."/>
            <person name="Kuo A."/>
            <person name="Thoen E."/>
            <person name="Andreopoulos B."/>
            <person name="Lu D."/>
            <person name="Skrede I."/>
            <person name="Drula E."/>
            <person name="Henrissat B."/>
            <person name="Morin E."/>
            <person name="Kohler A."/>
            <person name="Barry K."/>
            <person name="LaButti K."/>
            <person name="Morin E."/>
            <person name="Salamov A."/>
            <person name="Lipzen A."/>
            <person name="Mereny Z."/>
            <person name="Hegedus B."/>
            <person name="Baldrian P."/>
            <person name="Stursova M."/>
            <person name="Weitz H."/>
            <person name="Taylor A."/>
            <person name="Grigoriev I.V."/>
            <person name="Nagy L.G."/>
            <person name="Martin F."/>
            <person name="Kauserud H."/>
        </authorList>
    </citation>
    <scope>NUCLEOTIDE SEQUENCE</scope>
    <source>
        <strain evidence="2">CBHHK200</strain>
    </source>
</reference>
<evidence type="ECO:0000256" key="1">
    <source>
        <dbReference type="SAM" id="MobiDB-lite"/>
    </source>
</evidence>
<dbReference type="AlphaFoldDB" id="A0AAD6T3N3"/>
<feature type="region of interest" description="Disordered" evidence="1">
    <location>
        <begin position="1"/>
        <end position="58"/>
    </location>
</feature>
<organism evidence="2 3">
    <name type="scientific">Mycena alexandri</name>
    <dbReference type="NCBI Taxonomy" id="1745969"/>
    <lineage>
        <taxon>Eukaryota</taxon>
        <taxon>Fungi</taxon>
        <taxon>Dikarya</taxon>
        <taxon>Basidiomycota</taxon>
        <taxon>Agaricomycotina</taxon>
        <taxon>Agaricomycetes</taxon>
        <taxon>Agaricomycetidae</taxon>
        <taxon>Agaricales</taxon>
        <taxon>Marasmiineae</taxon>
        <taxon>Mycenaceae</taxon>
        <taxon>Mycena</taxon>
    </lineage>
</organism>
<name>A0AAD6T3N3_9AGAR</name>
<protein>
    <submittedName>
        <fullName evidence="2">Uncharacterized protein</fullName>
    </submittedName>
</protein>
<dbReference type="Gene3D" id="3.20.20.370">
    <property type="entry name" value="Glycoside hydrolase/deacetylase"/>
    <property type="match status" value="1"/>
</dbReference>
<sequence length="368" mass="39982">MAKKDEKQKAAANREASKRNKAIPFPPPRDLLLGTDPSHVAEGELDSESDAEPPSNDRASTLAHEVVDLRPLWIFLKNFAQARSAAPRRTIHAPVRCMSCPPPSFSATEPALRYACFTLIAARSKSLLHRSHVINAGRRASCLRHWHLCIHTATDFRFLHGPLCFGARANSIGPIRLYTHPVHLSTTYPGVNPSNSTINMINTFLDWAQEQPNVWIINSAQLLAWMQNPKSIADLDQVDALKCSTPQVDASTKICNGIPANENGLLSHCDFPDFPFFTCYGCPEIEPTVDNPNPQQQVPDGQQQRFRLPANCSTPFWDPIAGKCLCTSATCDFVDNSQPIGPNGANLTGGGTGGAAGASASPASQILQ</sequence>
<evidence type="ECO:0000313" key="3">
    <source>
        <dbReference type="Proteomes" id="UP001218188"/>
    </source>
</evidence>
<dbReference type="PANTHER" id="PTHR45985:SF3">
    <property type="entry name" value="CHITIN DEACETYLASE-LIKE 4"/>
    <property type="match status" value="1"/>
</dbReference>
<gene>
    <name evidence="2" type="ORF">C8F04DRAFT_1255893</name>
</gene>